<gene>
    <name evidence="2" type="ORF">T11_7391</name>
</gene>
<proteinExistence type="predicted"/>
<evidence type="ECO:0000313" key="3">
    <source>
        <dbReference type="Proteomes" id="UP000055024"/>
    </source>
</evidence>
<evidence type="ECO:0000256" key="1">
    <source>
        <dbReference type="SAM" id="Phobius"/>
    </source>
</evidence>
<dbReference type="EMBL" id="JYDP01000209">
    <property type="protein sequence ID" value="KRZ02965.1"/>
    <property type="molecule type" value="Genomic_DNA"/>
</dbReference>
<reference evidence="2 3" key="1">
    <citation type="submission" date="2015-01" db="EMBL/GenBank/DDBJ databases">
        <title>Evolution of Trichinella species and genotypes.</title>
        <authorList>
            <person name="Korhonen P.K."/>
            <person name="Edoardo P."/>
            <person name="Giuseppe L.R."/>
            <person name="Gasser R.B."/>
        </authorList>
    </citation>
    <scope>NUCLEOTIDE SEQUENCE [LARGE SCALE GENOMIC DNA]</scope>
    <source>
        <strain evidence="2">ISS1029</strain>
    </source>
</reference>
<keyword evidence="1" id="KW-0472">Membrane</keyword>
<evidence type="ECO:0000313" key="2">
    <source>
        <dbReference type="EMBL" id="KRZ02965.1"/>
    </source>
</evidence>
<accession>A0A0V1GY57</accession>
<protein>
    <submittedName>
        <fullName evidence="2">Uncharacterized protein</fullName>
    </submittedName>
</protein>
<dbReference type="Proteomes" id="UP000055024">
    <property type="component" value="Unassembled WGS sequence"/>
</dbReference>
<dbReference type="OrthoDB" id="10520412at2759"/>
<feature type="transmembrane region" description="Helical" evidence="1">
    <location>
        <begin position="60"/>
        <end position="88"/>
    </location>
</feature>
<organism evidence="2 3">
    <name type="scientific">Trichinella zimbabwensis</name>
    <dbReference type="NCBI Taxonomy" id="268475"/>
    <lineage>
        <taxon>Eukaryota</taxon>
        <taxon>Metazoa</taxon>
        <taxon>Ecdysozoa</taxon>
        <taxon>Nematoda</taxon>
        <taxon>Enoplea</taxon>
        <taxon>Dorylaimia</taxon>
        <taxon>Trichinellida</taxon>
        <taxon>Trichinellidae</taxon>
        <taxon>Trichinella</taxon>
    </lineage>
</organism>
<feature type="transmembrane region" description="Helical" evidence="1">
    <location>
        <begin position="20"/>
        <end position="39"/>
    </location>
</feature>
<keyword evidence="3" id="KW-1185">Reference proteome</keyword>
<comment type="caution">
    <text evidence="2">The sequence shown here is derived from an EMBL/GenBank/DDBJ whole genome shotgun (WGS) entry which is preliminary data.</text>
</comment>
<keyword evidence="1" id="KW-0812">Transmembrane</keyword>
<sequence>MNDQVCVYPFANGDAVILKQILVIIVQLTNALSIVYCDLVSQIKRRKRLCNLKLFTRNELLIKALKIISGYYAFFNTLSALCLLYEIYIGNSFCCVGAHRNG</sequence>
<keyword evidence="1" id="KW-1133">Transmembrane helix</keyword>
<dbReference type="AlphaFoldDB" id="A0A0V1GY57"/>
<name>A0A0V1GY57_9BILA</name>